<dbReference type="OrthoDB" id="9804933at2"/>
<evidence type="ECO:0000256" key="5">
    <source>
        <dbReference type="ARBA" id="ARBA00023204"/>
    </source>
</evidence>
<dbReference type="Gene3D" id="4.10.860.10">
    <property type="entry name" value="UVR domain"/>
    <property type="match status" value="1"/>
</dbReference>
<keyword evidence="10" id="KW-1185">Reference proteome</keyword>
<dbReference type="InterPro" id="IPR047296">
    <property type="entry name" value="GIY-YIG_UvrC_Cho"/>
</dbReference>
<keyword evidence="9" id="KW-0378">Hydrolase</keyword>
<dbReference type="InterPro" id="IPR000305">
    <property type="entry name" value="GIY-YIG_endonuc"/>
</dbReference>
<evidence type="ECO:0000313" key="11">
    <source>
        <dbReference type="Proteomes" id="UP000190256"/>
    </source>
</evidence>
<gene>
    <name evidence="8" type="ORF">BS637_12400</name>
    <name evidence="9" type="ORF">BS638_12135</name>
</gene>
<dbReference type="EMBL" id="MRAE01000041">
    <property type="protein sequence ID" value="OOO64053.1"/>
    <property type="molecule type" value="Genomic_DNA"/>
</dbReference>
<dbReference type="Proteomes" id="UP000190206">
    <property type="component" value="Unassembled WGS sequence"/>
</dbReference>
<dbReference type="Pfam" id="PF02151">
    <property type="entry name" value="UVR"/>
    <property type="match status" value="1"/>
</dbReference>
<name>A0A1S9I157_9CLOT</name>
<evidence type="ECO:0000256" key="1">
    <source>
        <dbReference type="ARBA" id="ARBA00022490"/>
    </source>
</evidence>
<evidence type="ECO:0000313" key="10">
    <source>
        <dbReference type="Proteomes" id="UP000190206"/>
    </source>
</evidence>
<accession>A0A1S9I157</accession>
<dbReference type="AlphaFoldDB" id="A0A1S9I157"/>
<keyword evidence="1" id="KW-0963">Cytoplasm</keyword>
<keyword evidence="2" id="KW-0227">DNA damage</keyword>
<dbReference type="PROSITE" id="PS50151">
    <property type="entry name" value="UVR"/>
    <property type="match status" value="1"/>
</dbReference>
<organism evidence="9 11">
    <name type="scientific">Clostridium tepidum</name>
    <dbReference type="NCBI Taxonomy" id="1962263"/>
    <lineage>
        <taxon>Bacteria</taxon>
        <taxon>Bacillati</taxon>
        <taxon>Bacillota</taxon>
        <taxon>Clostridia</taxon>
        <taxon>Eubacteriales</taxon>
        <taxon>Clostridiaceae</taxon>
        <taxon>Clostridium</taxon>
    </lineage>
</organism>
<dbReference type="SUPFAM" id="SSF82771">
    <property type="entry name" value="GIY-YIG endonuclease"/>
    <property type="match status" value="1"/>
</dbReference>
<evidence type="ECO:0000256" key="3">
    <source>
        <dbReference type="ARBA" id="ARBA00022769"/>
    </source>
</evidence>
<dbReference type="SUPFAM" id="SSF46600">
    <property type="entry name" value="C-terminal UvrC-binding domain of UvrB"/>
    <property type="match status" value="1"/>
</dbReference>
<evidence type="ECO:0000313" key="8">
    <source>
        <dbReference type="EMBL" id="OOO61433.1"/>
    </source>
</evidence>
<keyword evidence="4" id="KW-0267">Excision nuclease</keyword>
<dbReference type="InterPro" id="IPR050066">
    <property type="entry name" value="UvrABC_protein_C"/>
</dbReference>
<feature type="domain" description="GIY-YIG" evidence="7">
    <location>
        <begin position="12"/>
        <end position="91"/>
    </location>
</feature>
<dbReference type="InterPro" id="IPR035901">
    <property type="entry name" value="GIY-YIG_endonuc_sf"/>
</dbReference>
<dbReference type="Pfam" id="PF01541">
    <property type="entry name" value="GIY-YIG"/>
    <property type="match status" value="1"/>
</dbReference>
<evidence type="ECO:0000313" key="9">
    <source>
        <dbReference type="EMBL" id="OOO64053.1"/>
    </source>
</evidence>
<evidence type="ECO:0000256" key="2">
    <source>
        <dbReference type="ARBA" id="ARBA00022763"/>
    </source>
</evidence>
<dbReference type="STRING" id="1962263.BS637_12400"/>
<dbReference type="GO" id="GO:0009380">
    <property type="term" value="C:excinuclease repair complex"/>
    <property type="evidence" value="ECO:0007669"/>
    <property type="project" value="TreeGrafter"/>
</dbReference>
<reference evidence="8 10" key="2">
    <citation type="submission" date="2016-12" db="EMBL/GenBank/DDBJ databases">
        <title>Clostridium tepidum sp. nov., a close relative of Clostridium sporogenes and Clostridium botulinum Group I.</title>
        <authorList>
            <person name="Dobritsa A.P."/>
            <person name="Kutumbaka K."/>
            <person name="Werner K."/>
            <person name="Samadpour M."/>
        </authorList>
    </citation>
    <scope>NUCLEOTIDE SEQUENCE [LARGE SCALE GENOMIC DNA]</scope>
    <source>
        <strain evidence="8 10">PE</strain>
    </source>
</reference>
<evidence type="ECO:0000256" key="4">
    <source>
        <dbReference type="ARBA" id="ARBA00022881"/>
    </source>
</evidence>
<dbReference type="RefSeq" id="WP_078025116.1">
    <property type="nucleotide sequence ID" value="NZ_JADPGM010000014.1"/>
</dbReference>
<evidence type="ECO:0000259" key="7">
    <source>
        <dbReference type="PROSITE" id="PS50164"/>
    </source>
</evidence>
<dbReference type="SMART" id="SM00465">
    <property type="entry name" value="GIYc"/>
    <property type="match status" value="1"/>
</dbReference>
<dbReference type="GO" id="GO:0004519">
    <property type="term" value="F:endonuclease activity"/>
    <property type="evidence" value="ECO:0007669"/>
    <property type="project" value="UniProtKB-KW"/>
</dbReference>
<proteinExistence type="predicted"/>
<dbReference type="InterPro" id="IPR036876">
    <property type="entry name" value="UVR_dom_sf"/>
</dbReference>
<dbReference type="Proteomes" id="UP000190256">
    <property type="component" value="Unassembled WGS sequence"/>
</dbReference>
<dbReference type="PANTHER" id="PTHR30562:SF1">
    <property type="entry name" value="UVRABC SYSTEM PROTEIN C"/>
    <property type="match status" value="1"/>
</dbReference>
<dbReference type="Gene3D" id="3.40.1440.10">
    <property type="entry name" value="GIY-YIG endonuclease"/>
    <property type="match status" value="1"/>
</dbReference>
<dbReference type="GO" id="GO:0006289">
    <property type="term" value="P:nucleotide-excision repair"/>
    <property type="evidence" value="ECO:0007669"/>
    <property type="project" value="InterPro"/>
</dbReference>
<comment type="caution">
    <text evidence="9">The sequence shown here is derived from an EMBL/GenBank/DDBJ whole genome shotgun (WGS) entry which is preliminary data.</text>
</comment>
<dbReference type="CDD" id="cd10434">
    <property type="entry name" value="GIY-YIG_UvrC_Cho"/>
    <property type="match status" value="1"/>
</dbReference>
<keyword evidence="9" id="KW-0540">Nuclease</keyword>
<dbReference type="PANTHER" id="PTHR30562">
    <property type="entry name" value="UVRC/OXIDOREDUCTASE"/>
    <property type="match status" value="1"/>
</dbReference>
<evidence type="ECO:0000259" key="6">
    <source>
        <dbReference type="PROSITE" id="PS50151"/>
    </source>
</evidence>
<dbReference type="EMBL" id="MRAD01000014">
    <property type="protein sequence ID" value="OOO61433.1"/>
    <property type="molecule type" value="Genomic_DNA"/>
</dbReference>
<keyword evidence="3" id="KW-0228">DNA excision</keyword>
<dbReference type="PROSITE" id="PS50164">
    <property type="entry name" value="GIY_YIG"/>
    <property type="match status" value="1"/>
</dbReference>
<feature type="domain" description="UVR" evidence="6">
    <location>
        <begin position="198"/>
        <end position="233"/>
    </location>
</feature>
<dbReference type="FunFam" id="3.40.1440.10:FF:000001">
    <property type="entry name" value="UvrABC system protein C"/>
    <property type="match status" value="1"/>
</dbReference>
<protein>
    <submittedName>
        <fullName evidence="9">Nucleotide excision repair endonuclease</fullName>
    </submittedName>
</protein>
<reference evidence="9 11" key="1">
    <citation type="submission" date="2016-12" db="EMBL/GenBank/DDBJ databases">
        <title>Clostridium tepidum sp. nov., a close relative of Clostridium sporogenes and Clostridium botulinum Group I.</title>
        <authorList>
            <person name="Dobritsa A.P."/>
            <person name="Kutumbaka K.K."/>
            <person name="Werner K."/>
            <person name="Wiedmann M."/>
            <person name="Asmus A."/>
            <person name="Samadpour M."/>
        </authorList>
    </citation>
    <scope>NUCLEOTIDE SEQUENCE [LARGE SCALE GENOMIC DNA]</scope>
    <source>
        <strain evidence="9 11">IEH 97212</strain>
    </source>
</reference>
<sequence>MNLKDKAKLLPQSPGIYIMMDSLNNIIYIGKSKNLRKRVYSYFIKSNNLSSKVEKLIKNVKDFQYICTDTELEALLLECTFIKYIKPQYNKLMKNYERYVYIQIDTEDQYPTIKLTSEIIKDNSLYYGPFINYNRILKFLEGLNEILPLIKCNNYLRQKTTCINYDLGKCEGPCIKNISSKQYKKYINKVINFFHGEKKLIKELEKLMKEYSKTLEFEKAKIFKEYIDVFNNIFKEYKHILRLNNYNKFIIIDYIKNSTFKVIFINNNNIEYVDTININTMSKKVLQEYFKNIYFKFYLINNKRSKNIVTKEFVDYVHIIFSYINMKKKDIVYRNIEDNNNICDLEEEFLKWSDYIIEKLNKFI</sequence>
<keyword evidence="9" id="KW-0255">Endonuclease</keyword>
<keyword evidence="5" id="KW-0234">DNA repair</keyword>
<dbReference type="InterPro" id="IPR001943">
    <property type="entry name" value="UVR_dom"/>
</dbReference>